<keyword evidence="3" id="KW-1185">Reference proteome</keyword>
<proteinExistence type="predicted"/>
<accession>Q2JDS2</accession>
<dbReference type="EMBL" id="CP000249">
    <property type="protein sequence ID" value="ABD10570.1"/>
    <property type="molecule type" value="Genomic_DNA"/>
</dbReference>
<evidence type="ECO:0000313" key="3">
    <source>
        <dbReference type="Proteomes" id="UP000001937"/>
    </source>
</evidence>
<organism evidence="2 3">
    <name type="scientific">Frankia casuarinae (strain DSM 45818 / CECT 9043 / HFP020203 / CcI3)</name>
    <dbReference type="NCBI Taxonomy" id="106370"/>
    <lineage>
        <taxon>Bacteria</taxon>
        <taxon>Bacillati</taxon>
        <taxon>Actinomycetota</taxon>
        <taxon>Actinomycetes</taxon>
        <taxon>Frankiales</taxon>
        <taxon>Frankiaceae</taxon>
        <taxon>Frankia</taxon>
    </lineage>
</organism>
<reference evidence="2 3" key="1">
    <citation type="journal article" date="2007" name="Genome Res.">
        <title>Genome characteristics of facultatively symbiotic Frankia sp. strains reflect host range and host plant biogeography.</title>
        <authorList>
            <person name="Normand P."/>
            <person name="Lapierre P."/>
            <person name="Tisa L.S."/>
            <person name="Gogarten J.P."/>
            <person name="Alloisio N."/>
            <person name="Bagnarol E."/>
            <person name="Bassi C.A."/>
            <person name="Berry A.M."/>
            <person name="Bickhart D.M."/>
            <person name="Choisne N."/>
            <person name="Couloux A."/>
            <person name="Cournoyer B."/>
            <person name="Cruveiller S."/>
            <person name="Daubin V."/>
            <person name="Demange N."/>
            <person name="Francino M.P."/>
            <person name="Goltsman E."/>
            <person name="Huang Y."/>
            <person name="Kopp O.R."/>
            <person name="Labarre L."/>
            <person name="Lapidus A."/>
            <person name="Lavire C."/>
            <person name="Marechal J."/>
            <person name="Martinez M."/>
            <person name="Mastronunzio J.E."/>
            <person name="Mullin B.C."/>
            <person name="Niemann J."/>
            <person name="Pujic P."/>
            <person name="Rawnsley T."/>
            <person name="Rouy Z."/>
            <person name="Schenowitz C."/>
            <person name="Sellstedt A."/>
            <person name="Tavares F."/>
            <person name="Tomkins J.P."/>
            <person name="Vallenet D."/>
            <person name="Valverde C."/>
            <person name="Wall L.G."/>
            <person name="Wang Y."/>
            <person name="Medigue C."/>
            <person name="Benson D.R."/>
        </authorList>
    </citation>
    <scope>NUCLEOTIDE SEQUENCE [LARGE SCALE GENOMIC DNA]</scope>
    <source>
        <strain evidence="3">DSM 45818 / CECT 9043 / CcI3</strain>
    </source>
</reference>
<feature type="region of interest" description="Disordered" evidence="1">
    <location>
        <begin position="78"/>
        <end position="97"/>
    </location>
</feature>
<evidence type="ECO:0000313" key="2">
    <source>
        <dbReference type="EMBL" id="ABD10570.1"/>
    </source>
</evidence>
<gene>
    <name evidence="2" type="ordered locus">Francci3_1191</name>
</gene>
<protein>
    <submittedName>
        <fullName evidence="2">Uncharacterized protein</fullName>
    </submittedName>
</protein>
<dbReference type="KEGG" id="fra:Francci3_1191"/>
<name>Q2JDS2_FRACC</name>
<dbReference type="Proteomes" id="UP000001937">
    <property type="component" value="Chromosome"/>
</dbReference>
<evidence type="ECO:0000256" key="1">
    <source>
        <dbReference type="SAM" id="MobiDB-lite"/>
    </source>
</evidence>
<dbReference type="AlphaFoldDB" id="Q2JDS2"/>
<dbReference type="RefSeq" id="WP_011435636.1">
    <property type="nucleotide sequence ID" value="NZ_JENI01000099.1"/>
</dbReference>
<sequence>MTASRILMLSDGTAGYTNGQLIILLADLTLSQVRDLRAAGISTKPDPEHTQALGILIRELGPRPLQPMVEQFWNRLAQDAPTAGPPPELEIKIRPVP</sequence>
<dbReference type="HOGENOM" id="CLU_2342667_0_0_11"/>